<evidence type="ECO:0000313" key="2">
    <source>
        <dbReference type="Proteomes" id="UP001189429"/>
    </source>
</evidence>
<keyword evidence="2" id="KW-1185">Reference proteome</keyword>
<dbReference type="Proteomes" id="UP001189429">
    <property type="component" value="Unassembled WGS sequence"/>
</dbReference>
<dbReference type="EMBL" id="CAUYUJ010014393">
    <property type="protein sequence ID" value="CAK0840652.1"/>
    <property type="molecule type" value="Genomic_DNA"/>
</dbReference>
<name>A0ABN9T6G4_9DINO</name>
<comment type="caution">
    <text evidence="1">The sequence shown here is derived from an EMBL/GenBank/DDBJ whole genome shotgun (WGS) entry which is preliminary data.</text>
</comment>
<accession>A0ABN9T6G4</accession>
<organism evidence="1 2">
    <name type="scientific">Prorocentrum cordatum</name>
    <dbReference type="NCBI Taxonomy" id="2364126"/>
    <lineage>
        <taxon>Eukaryota</taxon>
        <taxon>Sar</taxon>
        <taxon>Alveolata</taxon>
        <taxon>Dinophyceae</taxon>
        <taxon>Prorocentrales</taxon>
        <taxon>Prorocentraceae</taxon>
        <taxon>Prorocentrum</taxon>
    </lineage>
</organism>
<sequence length="439" mass="47494">MVLQAIVGALTTTDHYAVRPSGTVLFLLPDYGLEFFRAAWGACSGRQRQLRFLWSRSVSRKASAALRYPGVGSHRCADVEPDAIIFGGDGSIKSSKECLVNRTVAAECGGLPPDAFWWLSFAAGLFEHLTADVAFPDIVEASVQLVFPDLKDSKRRQLARWFSKGSLIESFLDGRWELMRDAPRPRSLTGCDYLASYEVRVFLNADLLLSASEFSSIQFICPVSCGCSLGEMYKSSLSSDGVQFSRVDDILMVSNSADGADDEDYGMDNYFNQYYYHYEENNDNANRGFQWATDAAGGGLRGSWDMGEMGKGPHSVGADRARADFSGEALLLSRAGEASAVVRLCGRPGVASLLLPAAPPLGEGVIPLGPELEDGELRSIQLPLSRAGAHVGAIDLRYQLVAAPAALEFSTSELWGHWPAAYHAGAMSMCLGRDKTAPG</sequence>
<gene>
    <name evidence="1" type="ORF">PCOR1329_LOCUS36045</name>
</gene>
<reference evidence="1" key="1">
    <citation type="submission" date="2023-10" db="EMBL/GenBank/DDBJ databases">
        <authorList>
            <person name="Chen Y."/>
            <person name="Shah S."/>
            <person name="Dougan E. K."/>
            <person name="Thang M."/>
            <person name="Chan C."/>
        </authorList>
    </citation>
    <scope>NUCLEOTIDE SEQUENCE [LARGE SCALE GENOMIC DNA]</scope>
</reference>
<evidence type="ECO:0000313" key="1">
    <source>
        <dbReference type="EMBL" id="CAK0840652.1"/>
    </source>
</evidence>
<protein>
    <submittedName>
        <fullName evidence="1">Uncharacterized protein</fullName>
    </submittedName>
</protein>
<proteinExistence type="predicted"/>